<dbReference type="EMBL" id="PFFQ01000037">
    <property type="protein sequence ID" value="PIW16489.1"/>
    <property type="molecule type" value="Genomic_DNA"/>
</dbReference>
<evidence type="ECO:0000313" key="1">
    <source>
        <dbReference type="EMBL" id="PIW16489.1"/>
    </source>
</evidence>
<reference evidence="1 2" key="1">
    <citation type="submission" date="2017-09" db="EMBL/GenBank/DDBJ databases">
        <title>Depth-based differentiation of microbial function through sediment-hosted aquifers and enrichment of novel symbionts in the deep terrestrial subsurface.</title>
        <authorList>
            <person name="Probst A.J."/>
            <person name="Ladd B."/>
            <person name="Jarett J.K."/>
            <person name="Geller-Mcgrath D.E."/>
            <person name="Sieber C.M."/>
            <person name="Emerson J.B."/>
            <person name="Anantharaman K."/>
            <person name="Thomas B.C."/>
            <person name="Malmstrom R."/>
            <person name="Stieglmeier M."/>
            <person name="Klingl A."/>
            <person name="Woyke T."/>
            <person name="Ryan C.M."/>
            <person name="Banfield J.F."/>
        </authorList>
    </citation>
    <scope>NUCLEOTIDE SEQUENCE [LARGE SCALE GENOMIC DNA]</scope>
    <source>
        <strain evidence="1">CG17_big_fil_post_rev_8_21_14_2_50_48_46</strain>
    </source>
</reference>
<organism evidence="1 2">
    <name type="scientific">bacterium (Candidatus Blackallbacteria) CG17_big_fil_post_rev_8_21_14_2_50_48_46</name>
    <dbReference type="NCBI Taxonomy" id="2014261"/>
    <lineage>
        <taxon>Bacteria</taxon>
        <taxon>Candidatus Blackallbacteria</taxon>
    </lineage>
</organism>
<dbReference type="AlphaFoldDB" id="A0A2M7G3P9"/>
<comment type="caution">
    <text evidence="1">The sequence shown here is derived from an EMBL/GenBank/DDBJ whole genome shotgun (WGS) entry which is preliminary data.</text>
</comment>
<name>A0A2M7G3P9_9BACT</name>
<dbReference type="Proteomes" id="UP000231019">
    <property type="component" value="Unassembled WGS sequence"/>
</dbReference>
<protein>
    <submittedName>
        <fullName evidence="1">Uncharacterized protein</fullName>
    </submittedName>
</protein>
<evidence type="ECO:0000313" key="2">
    <source>
        <dbReference type="Proteomes" id="UP000231019"/>
    </source>
</evidence>
<accession>A0A2M7G3P9</accession>
<proteinExistence type="predicted"/>
<sequence>MAINNNPLRQTTSAFHKMNEVVKTAAEAVVDQVHDFDGDQTGLAEVKAEVNKMSAGEKAALSVGALATGGALPLVSLIVEEAVDLTKKGAKEIGHAVNGIKEAAKEKYSNPPEKPLADKLEKGLKKAGNAIEEKVDDLKDGRVGRDLKKSVSRGFRDNFTHQTPAEKLGNAIKDTFEDAGDAIEDFVDDVKDGRLQKKIKQAFED</sequence>
<gene>
    <name evidence="1" type="ORF">COW36_12035</name>
</gene>
<dbReference type="Gene3D" id="1.20.120.20">
    <property type="entry name" value="Apolipoprotein"/>
    <property type="match status" value="1"/>
</dbReference>